<dbReference type="EMBL" id="QGKV02000832">
    <property type="protein sequence ID" value="KAF3546103.1"/>
    <property type="molecule type" value="Genomic_DNA"/>
</dbReference>
<dbReference type="Pfam" id="PF08284">
    <property type="entry name" value="RVP_2"/>
    <property type="match status" value="2"/>
</dbReference>
<dbReference type="Gene3D" id="2.40.70.10">
    <property type="entry name" value="Acid Proteases"/>
    <property type="match status" value="2"/>
</dbReference>
<reference evidence="1 2" key="1">
    <citation type="journal article" date="2020" name="BMC Genomics">
        <title>Intraspecific diversification of the crop wild relative Brassica cretica Lam. using demographic model selection.</title>
        <authorList>
            <person name="Kioukis A."/>
            <person name="Michalopoulou V.A."/>
            <person name="Briers L."/>
            <person name="Pirintsos S."/>
            <person name="Studholme D.J."/>
            <person name="Pavlidis P."/>
            <person name="Sarris P.F."/>
        </authorList>
    </citation>
    <scope>NUCLEOTIDE SEQUENCE [LARGE SCALE GENOMIC DNA]</scope>
    <source>
        <strain evidence="2">cv. PFS-1207/04</strain>
    </source>
</reference>
<dbReference type="InterPro" id="IPR021109">
    <property type="entry name" value="Peptidase_aspartic_dom_sf"/>
</dbReference>
<protein>
    <recommendedName>
        <fullName evidence="3">F-box associated domain-containing protein</fullName>
    </recommendedName>
</protein>
<evidence type="ECO:0008006" key="3">
    <source>
        <dbReference type="Google" id="ProtNLM"/>
    </source>
</evidence>
<comment type="caution">
    <text evidence="1">The sequence shown here is derived from an EMBL/GenBank/DDBJ whole genome shotgun (WGS) entry which is preliminary data.</text>
</comment>
<name>A0ABQ7C440_BRACR</name>
<organism evidence="1 2">
    <name type="scientific">Brassica cretica</name>
    <name type="common">Mustard</name>
    <dbReference type="NCBI Taxonomy" id="69181"/>
    <lineage>
        <taxon>Eukaryota</taxon>
        <taxon>Viridiplantae</taxon>
        <taxon>Streptophyta</taxon>
        <taxon>Embryophyta</taxon>
        <taxon>Tracheophyta</taxon>
        <taxon>Spermatophyta</taxon>
        <taxon>Magnoliopsida</taxon>
        <taxon>eudicotyledons</taxon>
        <taxon>Gunneridae</taxon>
        <taxon>Pentapetalae</taxon>
        <taxon>rosids</taxon>
        <taxon>malvids</taxon>
        <taxon>Brassicales</taxon>
        <taxon>Brassicaceae</taxon>
        <taxon>Brassiceae</taxon>
        <taxon>Brassica</taxon>
    </lineage>
</organism>
<dbReference type="Proteomes" id="UP000266723">
    <property type="component" value="Unassembled WGS sequence"/>
</dbReference>
<evidence type="ECO:0000313" key="2">
    <source>
        <dbReference type="Proteomes" id="UP000266723"/>
    </source>
</evidence>
<proteinExistence type="predicted"/>
<accession>A0ABQ7C440</accession>
<gene>
    <name evidence="1" type="ORF">DY000_02007643</name>
</gene>
<keyword evidence="2" id="KW-1185">Reference proteome</keyword>
<sequence length="247" mass="28647">MGDVSVRQFSQKLSVSSVMLPRLSRSGYVTFLPPPNFKPLLHELCYMSLRDMRDVSIQTTVMRRGSYLYSSQCTNYARRTDFFGDSSEMELHFYDIIIGMDWLSRHRVVLDCLRARVDIAGADGRVISFFGHDSEIIHEWICGVSASTLLQANRSTSFCYWRLRDMRDVSVQTTVMRRRSYLYSSQCTNYARRTDLFGDSSEMELRFYDIIIGMDWLSRHRVVLDCLRARVDIAGADGCFYCMHATC</sequence>
<evidence type="ECO:0000313" key="1">
    <source>
        <dbReference type="EMBL" id="KAF3546103.1"/>
    </source>
</evidence>